<dbReference type="Pfam" id="PF06089">
    <property type="entry name" value="Asparaginase_II"/>
    <property type="match status" value="1"/>
</dbReference>
<evidence type="ECO:0008006" key="2">
    <source>
        <dbReference type="Google" id="ProtNLM"/>
    </source>
</evidence>
<dbReference type="PANTHER" id="PTHR42110:SF1">
    <property type="entry name" value="L-ASPARAGINASE, PUTATIVE (AFU_ORTHOLOGUE AFUA_3G11890)-RELATED"/>
    <property type="match status" value="1"/>
</dbReference>
<protein>
    <recommendedName>
        <fullName evidence="2">Asparaginase</fullName>
    </recommendedName>
</protein>
<proteinExistence type="predicted"/>
<dbReference type="PANTHER" id="PTHR42110">
    <property type="entry name" value="L-ASPARAGINASE, PUTATIVE (AFU_ORTHOLOGUE AFUA_3G11890)-RELATED"/>
    <property type="match status" value="1"/>
</dbReference>
<evidence type="ECO:0000313" key="1">
    <source>
        <dbReference type="EMBL" id="AUG32697.1"/>
    </source>
</evidence>
<gene>
    <name evidence="1" type="ORF">PLO_724</name>
</gene>
<dbReference type="EMBL" id="MG264610">
    <property type="protein sequence ID" value="AUG32697.1"/>
    <property type="molecule type" value="Genomic_DNA"/>
</dbReference>
<sequence>MITNTKLEFEYYSDGVSFRVKLMRNGIIESIHKVHLVVCNSYGQIILQLGNSNYKTFIRSALKPFQAIPFIATELRDKTIQDTRNLAIACSSHDGTPEQVKSVFKLLHQSGINSSLLQCPIPVGRTSPLDHNCSGKHASFLATCKYMNWDLETYLLQNHPLQKTIIEYVCKSLNISQQELILAYDDCGAPTLNLELFQMAYLYAQLNNFGKDNTKVLSQAIVKYPELVAGEGRFDTELMKKGQTQILSKGGAEGIQCMSHLNQGVGVAIKVEDGSRRAKQAAAIYVLQRLQWLEDKELETLKKQFLIINKNVRLIVNEA</sequence>
<reference evidence="1" key="1">
    <citation type="submission" date="2017-10" db="EMBL/GenBank/DDBJ databases">
        <title>Paulinella longichromatophora chromatophore genome.</title>
        <authorList>
            <person name="Lhee D."/>
            <person name="Yoon H.S."/>
        </authorList>
    </citation>
    <scope>NUCLEOTIDE SEQUENCE</scope>
</reference>
<geneLocation type="plastid" evidence="1"/>
<keyword evidence="1" id="KW-0934">Plastid</keyword>
<accession>A0A2H4ZQ87</accession>
<organism evidence="1">
    <name type="scientific">Paulinella longichromatophora</name>
    <dbReference type="NCBI Taxonomy" id="1708747"/>
    <lineage>
        <taxon>Eukaryota</taxon>
        <taxon>Sar</taxon>
        <taxon>Rhizaria</taxon>
        <taxon>Cercozoa</taxon>
        <taxon>Imbricatea</taxon>
        <taxon>Silicofilosea</taxon>
        <taxon>Euglyphida</taxon>
        <taxon>Paulinellidae</taxon>
        <taxon>Paulinella</taxon>
    </lineage>
</organism>
<name>A0A2H4ZQ87_9EUKA</name>
<dbReference type="AlphaFoldDB" id="A0A2H4ZQ87"/>
<dbReference type="InterPro" id="IPR010349">
    <property type="entry name" value="Asparaginase_II"/>
</dbReference>